<name>A0A5M9JBR6_MONFR</name>
<protein>
    <submittedName>
        <fullName evidence="1">Uncharacterized protein</fullName>
    </submittedName>
</protein>
<organism evidence="1 2">
    <name type="scientific">Monilinia fructicola</name>
    <name type="common">Brown rot fungus</name>
    <name type="synonym">Ciboria fructicola</name>
    <dbReference type="NCBI Taxonomy" id="38448"/>
    <lineage>
        <taxon>Eukaryota</taxon>
        <taxon>Fungi</taxon>
        <taxon>Dikarya</taxon>
        <taxon>Ascomycota</taxon>
        <taxon>Pezizomycotina</taxon>
        <taxon>Leotiomycetes</taxon>
        <taxon>Helotiales</taxon>
        <taxon>Sclerotiniaceae</taxon>
        <taxon>Monilinia</taxon>
    </lineage>
</organism>
<evidence type="ECO:0000313" key="1">
    <source>
        <dbReference type="EMBL" id="KAA8565312.1"/>
    </source>
</evidence>
<proteinExistence type="predicted"/>
<dbReference type="Proteomes" id="UP000322873">
    <property type="component" value="Unassembled WGS sequence"/>
</dbReference>
<reference evidence="1 2" key="1">
    <citation type="submission" date="2019-06" db="EMBL/GenBank/DDBJ databases">
        <title>Genome Sequence of the Brown Rot Fungal Pathogen Monilinia fructicola.</title>
        <authorList>
            <person name="De Miccolis Angelini R.M."/>
            <person name="Landi L."/>
            <person name="Abate D."/>
            <person name="Pollastro S."/>
            <person name="Romanazzi G."/>
            <person name="Faretra F."/>
        </authorList>
    </citation>
    <scope>NUCLEOTIDE SEQUENCE [LARGE SCALE GENOMIC DNA]</scope>
    <source>
        <strain evidence="1 2">Mfrc123</strain>
    </source>
</reference>
<keyword evidence="2" id="KW-1185">Reference proteome</keyword>
<sequence length="149" mass="16935">MVVADAWNDMVKRLQDIHKAIKEDVESRRFDLSYKTHSIVDSLRDQTEEVIRGQRKCVNRFQTLETSKIKTGDVIYLQICSPQGAAFNSRGSDRDICQEETRIAVLKLTENWCTNPEGEVIFWVNGGAAGTEKSTIARTFAQKLHKVGF</sequence>
<accession>A0A5M9JBR6</accession>
<evidence type="ECO:0000313" key="2">
    <source>
        <dbReference type="Proteomes" id="UP000322873"/>
    </source>
</evidence>
<comment type="caution">
    <text evidence="1">The sequence shown here is derived from an EMBL/GenBank/DDBJ whole genome shotgun (WGS) entry which is preliminary data.</text>
</comment>
<gene>
    <name evidence="1" type="ORF">EYC84_011034</name>
</gene>
<dbReference type="EMBL" id="VICG01000014">
    <property type="protein sequence ID" value="KAA8565312.1"/>
    <property type="molecule type" value="Genomic_DNA"/>
</dbReference>
<dbReference type="AlphaFoldDB" id="A0A5M9JBR6"/>